<feature type="repeat" description="PPR" evidence="2">
    <location>
        <begin position="68"/>
        <end position="102"/>
    </location>
</feature>
<dbReference type="Pfam" id="PF01535">
    <property type="entry name" value="PPR"/>
    <property type="match status" value="2"/>
</dbReference>
<dbReference type="InterPro" id="IPR046848">
    <property type="entry name" value="E_motif"/>
</dbReference>
<dbReference type="EMBL" id="MH004703">
    <property type="protein sequence ID" value="AYM00703.1"/>
    <property type="molecule type" value="mRNA"/>
</dbReference>
<dbReference type="Pfam" id="PF13041">
    <property type="entry name" value="PPR_2"/>
    <property type="match status" value="3"/>
</dbReference>
<organism evidence="3">
    <name type="scientific">Salvia miltiorrhiza</name>
    <name type="common">Chinese sage</name>
    <dbReference type="NCBI Taxonomy" id="226208"/>
    <lineage>
        <taxon>Eukaryota</taxon>
        <taxon>Viridiplantae</taxon>
        <taxon>Streptophyta</taxon>
        <taxon>Embryophyta</taxon>
        <taxon>Tracheophyta</taxon>
        <taxon>Spermatophyta</taxon>
        <taxon>Magnoliopsida</taxon>
        <taxon>eudicotyledons</taxon>
        <taxon>Gunneridae</taxon>
        <taxon>Pentapetalae</taxon>
        <taxon>asterids</taxon>
        <taxon>lamiids</taxon>
        <taxon>Lamiales</taxon>
        <taxon>Lamiaceae</taxon>
        <taxon>Nepetoideae</taxon>
        <taxon>Mentheae</taxon>
        <taxon>Salviinae</taxon>
        <taxon>Salvia</taxon>
        <taxon>Salvia incertae sedis</taxon>
    </lineage>
</organism>
<proteinExistence type="evidence at transcript level"/>
<dbReference type="FunFam" id="1.25.40.10:FF:000511">
    <property type="entry name" value="Pentatricopeptide repeat-containing protein"/>
    <property type="match status" value="1"/>
</dbReference>
<sequence>MKIHVQSLVSQLTKPKVTLSTTRILHALIIKSSLTVDPFYATKILRFYAINNDLVSARNLFDRSPERSVYLWNSIIRAYAQARHFPDAFLLFKRMLTSQTQPDNFTFACLVRACSDKSDDEALRIVHGKLVASGLGFDFICSSALVNSYSKLGLVDEASCLFLGIDGEPDLVLCNAMVSCYGRCGDWMKAVAMFKSMLDMGIRPDGYTVVGLITGLATHTGLMNVGEMVHAFCVKCGLDLSDHVGSMLVCMYSRCECIELARTVFENLVQPDLVSWSALIAGLGQTGEHVEALMFFKEFVMFGGRADPPLLATVLAAAAQSAIVGPGCEIHGYAVRHGCDTSVAVSSALVDMYAKCGFLEMSMIVFRNMPRRNIVTFNTVIWSLGLYGRGREALRVFDWILEEGMRPDETTFGGILCACCHSGLVEEGRRCFGAMREGFGMEARTEHYVYMVKLLGMDGRLEEAYDLVRSLAEPVDSAVWGALLSCCEYHRNYEVLEVIAKHFCENEGRNSSYKVMLSNVFARLGRWECVERLRRVDDAVGAKGKLPGSSWISS</sequence>
<keyword evidence="1" id="KW-0677">Repeat</keyword>
<dbReference type="PROSITE" id="PS51375">
    <property type="entry name" value="PPR"/>
    <property type="match status" value="4"/>
</dbReference>
<evidence type="ECO:0000256" key="2">
    <source>
        <dbReference type="PROSITE-ProRule" id="PRU00708"/>
    </source>
</evidence>
<evidence type="ECO:0000313" key="3">
    <source>
        <dbReference type="EMBL" id="AYM00703.1"/>
    </source>
</evidence>
<dbReference type="GO" id="GO:0003723">
    <property type="term" value="F:RNA binding"/>
    <property type="evidence" value="ECO:0007669"/>
    <property type="project" value="InterPro"/>
</dbReference>
<feature type="repeat" description="PPR" evidence="2">
    <location>
        <begin position="373"/>
        <end position="407"/>
    </location>
</feature>
<dbReference type="SMR" id="A0A678WD87"/>
<dbReference type="PANTHER" id="PTHR47926:SF347">
    <property type="entry name" value="PENTATRICOPEPTIDE REPEAT-CONTAINING PROTEIN"/>
    <property type="match status" value="1"/>
</dbReference>
<dbReference type="OrthoDB" id="185373at2759"/>
<dbReference type="InterPro" id="IPR002885">
    <property type="entry name" value="PPR_rpt"/>
</dbReference>
<dbReference type="Gene3D" id="1.25.40.10">
    <property type="entry name" value="Tetratricopeptide repeat domain"/>
    <property type="match status" value="4"/>
</dbReference>
<evidence type="ECO:0000256" key="1">
    <source>
        <dbReference type="ARBA" id="ARBA00022737"/>
    </source>
</evidence>
<dbReference type="InterPro" id="IPR046960">
    <property type="entry name" value="PPR_At4g14850-like_plant"/>
</dbReference>
<dbReference type="KEGG" id="smil:131019715"/>
<reference evidence="3" key="2">
    <citation type="submission" date="2018-02" db="EMBL/GenBank/DDBJ databases">
        <authorList>
            <person name="Li H.Q."/>
            <person name="Lu S.F."/>
        </authorList>
    </citation>
    <scope>NUCLEOTIDE SEQUENCE</scope>
</reference>
<reference evidence="3" key="1">
    <citation type="journal article" date="2018" name="Molecules">
        <title>The Pentatricopeptide Repeat Gene Family in Salvia miltiorrhiza: Genome-Wide Characterization and Expression Analysis.</title>
        <authorList>
            <person name="Li H."/>
            <person name="Li C."/>
            <person name="Deng Y."/>
            <person name="Jiang X."/>
            <person name="Lu S."/>
        </authorList>
    </citation>
    <scope>NUCLEOTIDE SEQUENCE</scope>
</reference>
<dbReference type="InterPro" id="IPR011990">
    <property type="entry name" value="TPR-like_helical_dom_sf"/>
</dbReference>
<feature type="repeat" description="PPR" evidence="2">
    <location>
        <begin position="272"/>
        <end position="306"/>
    </location>
</feature>
<dbReference type="Pfam" id="PF20431">
    <property type="entry name" value="E_motif"/>
    <property type="match status" value="1"/>
</dbReference>
<dbReference type="PANTHER" id="PTHR47926">
    <property type="entry name" value="PENTATRICOPEPTIDE REPEAT-CONTAINING PROTEIN"/>
    <property type="match status" value="1"/>
</dbReference>
<protein>
    <submittedName>
        <fullName evidence="3">Pentatricopeptide repeat protein</fullName>
    </submittedName>
</protein>
<accession>A0A678WD87</accession>
<dbReference type="GO" id="GO:0009451">
    <property type="term" value="P:RNA modification"/>
    <property type="evidence" value="ECO:0007669"/>
    <property type="project" value="InterPro"/>
</dbReference>
<name>A0A678WD87_SALMI</name>
<feature type="repeat" description="PPR" evidence="2">
    <location>
        <begin position="170"/>
        <end position="204"/>
    </location>
</feature>
<dbReference type="RefSeq" id="XP_057804288.1">
    <property type="nucleotide sequence ID" value="XM_057948305.1"/>
</dbReference>
<dbReference type="NCBIfam" id="TIGR00756">
    <property type="entry name" value="PPR"/>
    <property type="match status" value="3"/>
</dbReference>
<dbReference type="AlphaFoldDB" id="A0A678WD87"/>
<dbReference type="GeneID" id="131019715"/>